<evidence type="ECO:0000256" key="10">
    <source>
        <dbReference type="ARBA" id="ARBA00022840"/>
    </source>
</evidence>
<dbReference type="Gene3D" id="3.80.10.10">
    <property type="entry name" value="Ribonuclease Inhibitor"/>
    <property type="match status" value="1"/>
</dbReference>
<evidence type="ECO:0000256" key="4">
    <source>
        <dbReference type="ARBA" id="ARBA00022490"/>
    </source>
</evidence>
<evidence type="ECO:0000259" key="12">
    <source>
        <dbReference type="Pfam" id="PF00931"/>
    </source>
</evidence>
<dbReference type="GO" id="GO:0043531">
    <property type="term" value="F:ADP binding"/>
    <property type="evidence" value="ECO:0007669"/>
    <property type="project" value="InterPro"/>
</dbReference>
<dbReference type="SUPFAM" id="SSF52540">
    <property type="entry name" value="P-loop containing nucleoside triphosphate hydrolases"/>
    <property type="match status" value="1"/>
</dbReference>
<feature type="domain" description="NB-ARC" evidence="12">
    <location>
        <begin position="118"/>
        <end position="229"/>
    </location>
</feature>
<dbReference type="PRINTS" id="PR00364">
    <property type="entry name" value="DISEASERSIST"/>
</dbReference>
<dbReference type="InterPro" id="IPR044974">
    <property type="entry name" value="Disease_R_plants"/>
</dbReference>
<evidence type="ECO:0000259" key="13">
    <source>
        <dbReference type="Pfam" id="PF23559"/>
    </source>
</evidence>
<keyword evidence="9" id="KW-0611">Plant defense</keyword>
<evidence type="ECO:0000256" key="1">
    <source>
        <dbReference type="ARBA" id="ARBA00002074"/>
    </source>
</evidence>
<dbReference type="InterPro" id="IPR027417">
    <property type="entry name" value="P-loop_NTPase"/>
</dbReference>
<keyword evidence="10" id="KW-0067">ATP-binding</keyword>
<keyword evidence="8" id="KW-0547">Nucleotide-binding</keyword>
<comment type="similarity">
    <text evidence="3">Belongs to the disease resistance NB-LRR family.</text>
</comment>
<dbReference type="FunFam" id="1.10.10.10:FF:000322">
    <property type="entry name" value="Probable disease resistance protein At1g63360"/>
    <property type="match status" value="1"/>
</dbReference>
<dbReference type="PANTHER" id="PTHR23155">
    <property type="entry name" value="DISEASE RESISTANCE PROTEIN RP"/>
    <property type="match status" value="1"/>
</dbReference>
<dbReference type="Pfam" id="PF23559">
    <property type="entry name" value="WHD_DRP"/>
    <property type="match status" value="1"/>
</dbReference>
<dbReference type="Gene3D" id="1.10.10.10">
    <property type="entry name" value="Winged helix-like DNA-binding domain superfamily/Winged helix DNA-binding domain"/>
    <property type="match status" value="1"/>
</dbReference>
<feature type="domain" description="Disease resistance protein winged helix" evidence="13">
    <location>
        <begin position="333"/>
        <end position="403"/>
    </location>
</feature>
<accession>A0AAW2UXJ5</accession>
<dbReference type="InterPro" id="IPR036388">
    <property type="entry name" value="WH-like_DNA-bd_sf"/>
</dbReference>
<evidence type="ECO:0000256" key="9">
    <source>
        <dbReference type="ARBA" id="ARBA00022821"/>
    </source>
</evidence>
<dbReference type="InterPro" id="IPR032675">
    <property type="entry name" value="LRR_dom_sf"/>
</dbReference>
<gene>
    <name evidence="14" type="ORF">Slati_3190200</name>
</gene>
<evidence type="ECO:0000256" key="3">
    <source>
        <dbReference type="ARBA" id="ARBA00008894"/>
    </source>
</evidence>
<dbReference type="AlphaFoldDB" id="A0AAW2UXJ5"/>
<evidence type="ECO:0000256" key="11">
    <source>
        <dbReference type="SAM" id="MobiDB-lite"/>
    </source>
</evidence>
<organism evidence="14">
    <name type="scientific">Sesamum latifolium</name>
    <dbReference type="NCBI Taxonomy" id="2727402"/>
    <lineage>
        <taxon>Eukaryota</taxon>
        <taxon>Viridiplantae</taxon>
        <taxon>Streptophyta</taxon>
        <taxon>Embryophyta</taxon>
        <taxon>Tracheophyta</taxon>
        <taxon>Spermatophyta</taxon>
        <taxon>Magnoliopsida</taxon>
        <taxon>eudicotyledons</taxon>
        <taxon>Gunneridae</taxon>
        <taxon>Pentapetalae</taxon>
        <taxon>asterids</taxon>
        <taxon>lamiids</taxon>
        <taxon>Lamiales</taxon>
        <taxon>Pedaliaceae</taxon>
        <taxon>Sesamum</taxon>
    </lineage>
</organism>
<evidence type="ECO:0000256" key="5">
    <source>
        <dbReference type="ARBA" id="ARBA00022614"/>
    </source>
</evidence>
<dbReference type="InterPro" id="IPR002182">
    <property type="entry name" value="NB-ARC"/>
</dbReference>
<protein>
    <submittedName>
        <fullName evidence="14">Late blight resistance proteinR1A-4</fullName>
    </submittedName>
</protein>
<reference evidence="14" key="1">
    <citation type="submission" date="2020-06" db="EMBL/GenBank/DDBJ databases">
        <authorList>
            <person name="Li T."/>
            <person name="Hu X."/>
            <person name="Zhang T."/>
            <person name="Song X."/>
            <person name="Zhang H."/>
            <person name="Dai N."/>
            <person name="Sheng W."/>
            <person name="Hou X."/>
            <person name="Wei L."/>
        </authorList>
    </citation>
    <scope>NUCLEOTIDE SEQUENCE</scope>
    <source>
        <strain evidence="14">KEN1</strain>
        <tissue evidence="14">Leaf</tissue>
    </source>
</reference>
<evidence type="ECO:0000256" key="2">
    <source>
        <dbReference type="ARBA" id="ARBA00004496"/>
    </source>
</evidence>
<evidence type="ECO:0000256" key="8">
    <source>
        <dbReference type="ARBA" id="ARBA00022741"/>
    </source>
</evidence>
<keyword evidence="6" id="KW-0381">Hypersensitive response</keyword>
<comment type="caution">
    <text evidence="14">The sequence shown here is derived from an EMBL/GenBank/DDBJ whole genome shotgun (WGS) entry which is preliminary data.</text>
</comment>
<dbReference type="Gene3D" id="3.40.50.300">
    <property type="entry name" value="P-loop containing nucleotide triphosphate hydrolases"/>
    <property type="match status" value="1"/>
</dbReference>
<reference evidence="14" key="2">
    <citation type="journal article" date="2024" name="Plant">
        <title>Genomic evolution and insights into agronomic trait innovations of Sesamum species.</title>
        <authorList>
            <person name="Miao H."/>
            <person name="Wang L."/>
            <person name="Qu L."/>
            <person name="Liu H."/>
            <person name="Sun Y."/>
            <person name="Le M."/>
            <person name="Wang Q."/>
            <person name="Wei S."/>
            <person name="Zheng Y."/>
            <person name="Lin W."/>
            <person name="Duan Y."/>
            <person name="Cao H."/>
            <person name="Xiong S."/>
            <person name="Wang X."/>
            <person name="Wei L."/>
            <person name="Li C."/>
            <person name="Ma Q."/>
            <person name="Ju M."/>
            <person name="Zhao R."/>
            <person name="Li G."/>
            <person name="Mu C."/>
            <person name="Tian Q."/>
            <person name="Mei H."/>
            <person name="Zhang T."/>
            <person name="Gao T."/>
            <person name="Zhang H."/>
        </authorList>
    </citation>
    <scope>NUCLEOTIDE SEQUENCE</scope>
    <source>
        <strain evidence="14">KEN1</strain>
    </source>
</reference>
<evidence type="ECO:0000256" key="7">
    <source>
        <dbReference type="ARBA" id="ARBA00022737"/>
    </source>
</evidence>
<dbReference type="Pfam" id="PF00931">
    <property type="entry name" value="NB-ARC"/>
    <property type="match status" value="1"/>
</dbReference>
<dbReference type="SUPFAM" id="SSF52058">
    <property type="entry name" value="L domain-like"/>
    <property type="match status" value="1"/>
</dbReference>
<dbReference type="GO" id="GO:0005737">
    <property type="term" value="C:cytoplasm"/>
    <property type="evidence" value="ECO:0007669"/>
    <property type="project" value="UniProtKB-SubCell"/>
</dbReference>
<dbReference type="EMBL" id="JACGWN010000011">
    <property type="protein sequence ID" value="KAL0421673.1"/>
    <property type="molecule type" value="Genomic_DNA"/>
</dbReference>
<dbReference type="PANTHER" id="PTHR23155:SF1152">
    <property type="entry name" value="AAA+ ATPASE DOMAIN-CONTAINING PROTEIN"/>
    <property type="match status" value="1"/>
</dbReference>
<dbReference type="GO" id="GO:0005524">
    <property type="term" value="F:ATP binding"/>
    <property type="evidence" value="ECO:0007669"/>
    <property type="project" value="UniProtKB-KW"/>
</dbReference>
<dbReference type="Gene3D" id="1.20.5.4130">
    <property type="match status" value="1"/>
</dbReference>
<sequence>MAYAALVSLLQTIEEFPRPHVQQITVDLHGKVSYLLGVLEDSSRTSSPSIRALEGQIRDASCEAQDIIDSHISSQALSESAGRGDQGWERGSSGTRELPGSSRFAPSDRITLVGLDRDMMHIKDRLTGSPSKLDILPIVGMGGIGKTTLARNLYNDSLIEYYFDIRAWVVVSQDYHIKEMFTSLAGSTREVGGELHQSSIEELALRLHKSLKGRRYLIVMDDVWDTRVWMMSKEASWDLLRKTVFGQKDCPSALEKIGRMIARNCKGLPLAIVVIGGLLSKARDNKQEDWEHIASDVNSVIMRNDGDQFMEILSLSYNYLPHHLKACFLYMGVFPEDGEISVSQLLKLWVAEGFVKPPTPKSFEEVAKDYFNNLNDRSLIQVQRRNRNGRVKTCIIHDMLRELCIKEARDEKFVRVIDWRIRLSPQGRNNQRRMSIHSKGLETLLHPEEFDVSGRKKFPESISQLLNLQTLIVFGGSNVHLPISIWKMPKLRHLLFERGFLAYPFPTLVLGKDSVVLGNLQTLSGVINFRYTKEIFEIMPNLKKLGVSYIHDRRTKWSSYEFDNFIYLHQLETLKCVFTASDFTTEPPSHITLAFPPSLKKLSLTGCKIPWEKTTVVGSLPNLEVLKLKEYAFEGSLWEPKEGEFTKLKFLLIELNSLAHWKANREHFPQLQHLCLSYCFNLEAIPSEIGEIKTLETFELCECLDSAVESAMLIQEEQQSLGNDGLRVRVLSDNEYFDSYKKNTSVREVTT</sequence>
<evidence type="ECO:0000313" key="14">
    <source>
        <dbReference type="EMBL" id="KAL0421673.1"/>
    </source>
</evidence>
<evidence type="ECO:0000256" key="6">
    <source>
        <dbReference type="ARBA" id="ARBA00022667"/>
    </source>
</evidence>
<proteinExistence type="inferred from homology"/>
<feature type="region of interest" description="Disordered" evidence="11">
    <location>
        <begin position="76"/>
        <end position="105"/>
    </location>
</feature>
<comment type="function">
    <text evidence="1">Confers resistance to late blight (Phytophthora infestans) races carrying the avirulence gene Avr1. Resistance proteins guard the plant against pathogens that contain an appropriate avirulence protein via an indirect interaction with this avirulence protein. That triggers a defense system including the hypersensitive response, which restricts the pathogen growth.</text>
</comment>
<dbReference type="InterPro" id="IPR058922">
    <property type="entry name" value="WHD_DRP"/>
</dbReference>
<comment type="subcellular location">
    <subcellularLocation>
        <location evidence="2">Cytoplasm</location>
    </subcellularLocation>
</comment>
<name>A0AAW2UXJ5_9LAMI</name>
<keyword evidence="5" id="KW-0433">Leucine-rich repeat</keyword>
<keyword evidence="7" id="KW-0677">Repeat</keyword>
<keyword evidence="4" id="KW-0963">Cytoplasm</keyword>
<dbReference type="GO" id="GO:0009626">
    <property type="term" value="P:plant-type hypersensitive response"/>
    <property type="evidence" value="ECO:0007669"/>
    <property type="project" value="UniProtKB-KW"/>
</dbReference>